<dbReference type="SUPFAM" id="SSF81321">
    <property type="entry name" value="Family A G protein-coupled receptor-like"/>
    <property type="match status" value="1"/>
</dbReference>
<feature type="transmembrane region" description="Helical" evidence="10">
    <location>
        <begin position="244"/>
        <end position="266"/>
    </location>
</feature>
<keyword evidence="4 9" id="KW-0812">Transmembrane</keyword>
<reference evidence="12 13" key="1">
    <citation type="journal article" date="2019" name="Proc. Natl. Acad. Sci. U.S.A.">
        <title>Regulatory changes in pterin and carotenoid genes underlie balanced color polymorphisms in the wall lizard.</title>
        <authorList>
            <person name="Andrade P."/>
            <person name="Pinho C."/>
            <person name="Perez I de Lanuza G."/>
            <person name="Afonso S."/>
            <person name="Brejcha J."/>
            <person name="Rubin C.J."/>
            <person name="Wallerman O."/>
            <person name="Pereira P."/>
            <person name="Sabatino S.J."/>
            <person name="Bellati A."/>
            <person name="Pellitteri-Rosa D."/>
            <person name="Bosakova Z."/>
            <person name="Bunikis I."/>
            <person name="Carretero M.A."/>
            <person name="Feiner N."/>
            <person name="Marsik P."/>
            <person name="Pauperio F."/>
            <person name="Salvi D."/>
            <person name="Soler L."/>
            <person name="While G.M."/>
            <person name="Uller T."/>
            <person name="Font E."/>
            <person name="Andersson L."/>
            <person name="Carneiro M."/>
        </authorList>
    </citation>
    <scope>NUCLEOTIDE SEQUENCE</scope>
</reference>
<evidence type="ECO:0000256" key="7">
    <source>
        <dbReference type="ARBA" id="ARBA00023136"/>
    </source>
</evidence>
<dbReference type="Proteomes" id="UP000472272">
    <property type="component" value="Chromosome 13"/>
</dbReference>
<feature type="transmembrane region" description="Helical" evidence="10">
    <location>
        <begin position="29"/>
        <end position="55"/>
    </location>
</feature>
<reference evidence="12" key="2">
    <citation type="submission" date="2025-08" db="UniProtKB">
        <authorList>
            <consortium name="Ensembl"/>
        </authorList>
    </citation>
    <scope>IDENTIFICATION</scope>
</reference>
<accession>A0A670JAD5</accession>
<evidence type="ECO:0000256" key="2">
    <source>
        <dbReference type="ARBA" id="ARBA00022475"/>
    </source>
</evidence>
<dbReference type="InterPro" id="IPR000725">
    <property type="entry name" value="Olfact_rcpt"/>
</dbReference>
<evidence type="ECO:0000313" key="13">
    <source>
        <dbReference type="Proteomes" id="UP000472272"/>
    </source>
</evidence>
<dbReference type="GeneTree" id="ENSGT01140000282496"/>
<keyword evidence="9" id="KW-0675">Receptor</keyword>
<dbReference type="FunFam" id="1.20.1070.10:FF:000001">
    <property type="entry name" value="Olfactory receptor"/>
    <property type="match status" value="1"/>
</dbReference>
<evidence type="ECO:0000256" key="5">
    <source>
        <dbReference type="ARBA" id="ARBA00022725"/>
    </source>
</evidence>
<evidence type="ECO:0000256" key="9">
    <source>
        <dbReference type="RuleBase" id="RU000688"/>
    </source>
</evidence>
<dbReference type="InterPro" id="IPR017452">
    <property type="entry name" value="GPCR_Rhodpsn_7TM"/>
</dbReference>
<dbReference type="GO" id="GO:0004984">
    <property type="term" value="F:olfactory receptor activity"/>
    <property type="evidence" value="ECO:0007669"/>
    <property type="project" value="InterPro"/>
</dbReference>
<dbReference type="AlphaFoldDB" id="A0A670JAD5"/>
<evidence type="ECO:0000256" key="8">
    <source>
        <dbReference type="ARBA" id="ARBA00023224"/>
    </source>
</evidence>
<dbReference type="PANTHER" id="PTHR26453">
    <property type="entry name" value="OLFACTORY RECEPTOR"/>
    <property type="match status" value="1"/>
</dbReference>
<evidence type="ECO:0000256" key="4">
    <source>
        <dbReference type="ARBA" id="ARBA00022692"/>
    </source>
</evidence>
<feature type="transmembrane region" description="Helical" evidence="10">
    <location>
        <begin position="281"/>
        <end position="299"/>
    </location>
</feature>
<dbReference type="InterPro" id="IPR000276">
    <property type="entry name" value="GPCR_Rhodpsn"/>
</dbReference>
<keyword evidence="2 10" id="KW-1003">Cell membrane</keyword>
<dbReference type="CDD" id="cd15424">
    <property type="entry name" value="7tmA_OR2_unk"/>
    <property type="match status" value="1"/>
</dbReference>
<evidence type="ECO:0000256" key="10">
    <source>
        <dbReference type="RuleBase" id="RU363047"/>
    </source>
</evidence>
<organism evidence="12 13">
    <name type="scientific">Podarcis muralis</name>
    <name type="common">Wall lizard</name>
    <name type="synonym">Lacerta muralis</name>
    <dbReference type="NCBI Taxonomy" id="64176"/>
    <lineage>
        <taxon>Eukaryota</taxon>
        <taxon>Metazoa</taxon>
        <taxon>Chordata</taxon>
        <taxon>Craniata</taxon>
        <taxon>Vertebrata</taxon>
        <taxon>Euteleostomi</taxon>
        <taxon>Lepidosauria</taxon>
        <taxon>Squamata</taxon>
        <taxon>Bifurcata</taxon>
        <taxon>Unidentata</taxon>
        <taxon>Episquamata</taxon>
        <taxon>Laterata</taxon>
        <taxon>Lacertibaenia</taxon>
        <taxon>Lacertidae</taxon>
        <taxon>Podarcis</taxon>
    </lineage>
</organism>
<dbReference type="PROSITE" id="PS50262">
    <property type="entry name" value="G_PROTEIN_RECEP_F1_2"/>
    <property type="match status" value="1"/>
</dbReference>
<sequence>LNDKIGDENLTSVKYFILMGFTNDRRTQILLFVVIFIIYSLTIMGNLVIIMLVWADSSLHTPMYFFLTNLSGLEICYICYVTSTLPQMLFNLLTRNGAISLTCCALQMHLVLTLGGTECVLLGAMAYDRYLAICHPLLYAILMGRWRQLQLASVSWLVGILLATINVGCTFSHLFCGPNRVNHFICELPVVLKLACANTHITEFVVFMTAAIILLGPLSVILTSYGFILSTVLKMQSSSGRQKAFSTCTSHLMVVTVFYGTVITMYMRPGLGTASDFDKKIAVFYILVSPLLNPIIYTLRNKDVHRAAAKVLQRWGLKHK</sequence>
<feature type="domain" description="G-protein coupled receptors family 1 profile" evidence="11">
    <location>
        <begin position="45"/>
        <end position="297"/>
    </location>
</feature>
<feature type="transmembrane region" description="Helical" evidence="10">
    <location>
        <begin position="154"/>
        <end position="175"/>
    </location>
</feature>
<dbReference type="PRINTS" id="PR00245">
    <property type="entry name" value="OLFACTORYR"/>
</dbReference>
<keyword evidence="7 10" id="KW-0472">Membrane</keyword>
<dbReference type="Ensembl" id="ENSPMRT00000021406.1">
    <property type="protein sequence ID" value="ENSPMRP00000020162.1"/>
    <property type="gene ID" value="ENSPMRG00000013135.1"/>
</dbReference>
<name>A0A670JAD5_PODMU</name>
<keyword evidence="6 10" id="KW-1133">Transmembrane helix</keyword>
<gene>
    <name evidence="12" type="primary">LOC114583367</name>
</gene>
<dbReference type="PRINTS" id="PR00237">
    <property type="entry name" value="GPCRRHODOPSN"/>
</dbReference>
<dbReference type="OMA" id="VITMYMR"/>
<comment type="subcellular location">
    <subcellularLocation>
        <location evidence="1 10">Cell membrane</location>
        <topology evidence="1 10">Multi-pass membrane protein</topology>
    </subcellularLocation>
</comment>
<evidence type="ECO:0000313" key="12">
    <source>
        <dbReference type="Ensembl" id="ENSPMRP00000020162.1"/>
    </source>
</evidence>
<dbReference type="GO" id="GO:0004930">
    <property type="term" value="F:G protein-coupled receptor activity"/>
    <property type="evidence" value="ECO:0007669"/>
    <property type="project" value="UniProtKB-KW"/>
</dbReference>
<evidence type="ECO:0000256" key="6">
    <source>
        <dbReference type="ARBA" id="ARBA00022989"/>
    </source>
</evidence>
<keyword evidence="3 10" id="KW-0716">Sensory transduction</keyword>
<keyword evidence="5 10" id="KW-0552">Olfaction</keyword>
<protein>
    <recommendedName>
        <fullName evidence="10">Olfactory receptor</fullName>
    </recommendedName>
</protein>
<comment type="similarity">
    <text evidence="9">Belongs to the G-protein coupled receptor 1 family.</text>
</comment>
<dbReference type="Gene3D" id="1.20.1070.10">
    <property type="entry name" value="Rhodopsin 7-helix transmembrane proteins"/>
    <property type="match status" value="1"/>
</dbReference>
<dbReference type="Pfam" id="PF13853">
    <property type="entry name" value="7tm_4"/>
    <property type="match status" value="1"/>
</dbReference>
<proteinExistence type="inferred from homology"/>
<keyword evidence="13" id="KW-1185">Reference proteome</keyword>
<feature type="transmembrane region" description="Helical" evidence="10">
    <location>
        <begin position="204"/>
        <end position="232"/>
    </location>
</feature>
<evidence type="ECO:0000259" key="11">
    <source>
        <dbReference type="PROSITE" id="PS50262"/>
    </source>
</evidence>
<keyword evidence="8 9" id="KW-0807">Transducer</keyword>
<evidence type="ECO:0000256" key="1">
    <source>
        <dbReference type="ARBA" id="ARBA00004651"/>
    </source>
</evidence>
<reference evidence="12" key="3">
    <citation type="submission" date="2025-09" db="UniProtKB">
        <authorList>
            <consortium name="Ensembl"/>
        </authorList>
    </citation>
    <scope>IDENTIFICATION</scope>
</reference>
<dbReference type="PROSITE" id="PS00237">
    <property type="entry name" value="G_PROTEIN_RECEP_F1_1"/>
    <property type="match status" value="1"/>
</dbReference>
<evidence type="ECO:0000256" key="3">
    <source>
        <dbReference type="ARBA" id="ARBA00022606"/>
    </source>
</evidence>
<keyword evidence="9" id="KW-0297">G-protein coupled receptor</keyword>
<dbReference type="GO" id="GO:0005886">
    <property type="term" value="C:plasma membrane"/>
    <property type="evidence" value="ECO:0007669"/>
    <property type="project" value="UniProtKB-SubCell"/>
</dbReference>